<reference evidence="2 3" key="1">
    <citation type="submission" date="2021-03" db="EMBL/GenBank/DDBJ databases">
        <title>Genomic Encyclopedia of Type Strains, Phase IV (KMG-IV): sequencing the most valuable type-strain genomes for metagenomic binning, comparative biology and taxonomic classification.</title>
        <authorList>
            <person name="Goeker M."/>
        </authorList>
    </citation>
    <scope>NUCLEOTIDE SEQUENCE [LARGE SCALE GENOMIC DNA]</scope>
    <source>
        <strain evidence="2 3">DSM 25790</strain>
    </source>
</reference>
<sequence length="95" mass="10916">MAITNQAVINKMMAELQKAKKFHEKEEVMKRHVSHVQLLCDLLLQETDTSNSKAISQEEMKAMIGNQSRQSSEYKTVQKQSMDHEEANGNSIFDF</sequence>
<organism evidence="2 3">
    <name type="scientific">Virgibacillus alimentarius</name>
    <dbReference type="NCBI Taxonomy" id="698769"/>
    <lineage>
        <taxon>Bacteria</taxon>
        <taxon>Bacillati</taxon>
        <taxon>Bacillota</taxon>
        <taxon>Bacilli</taxon>
        <taxon>Bacillales</taxon>
        <taxon>Bacillaceae</taxon>
        <taxon>Virgibacillus</taxon>
    </lineage>
</organism>
<dbReference type="PROSITE" id="PS00018">
    <property type="entry name" value="EF_HAND_1"/>
    <property type="match status" value="1"/>
</dbReference>
<accession>A0ABS4S906</accession>
<evidence type="ECO:0008006" key="4">
    <source>
        <dbReference type="Google" id="ProtNLM"/>
    </source>
</evidence>
<evidence type="ECO:0000256" key="1">
    <source>
        <dbReference type="SAM" id="MobiDB-lite"/>
    </source>
</evidence>
<keyword evidence="3" id="KW-1185">Reference proteome</keyword>
<dbReference type="Proteomes" id="UP001519294">
    <property type="component" value="Unassembled WGS sequence"/>
</dbReference>
<dbReference type="EMBL" id="JAGIKX010000017">
    <property type="protein sequence ID" value="MBP2257970.1"/>
    <property type="molecule type" value="Genomic_DNA"/>
</dbReference>
<dbReference type="InterPro" id="IPR018247">
    <property type="entry name" value="EF_Hand_1_Ca_BS"/>
</dbReference>
<protein>
    <recommendedName>
        <fullName evidence="4">YwdI family protein</fullName>
    </recommendedName>
</protein>
<proteinExistence type="predicted"/>
<dbReference type="RefSeq" id="WP_029271336.1">
    <property type="nucleotide sequence ID" value="NZ_JAGIKX010000017.1"/>
</dbReference>
<feature type="compositionally biased region" description="Polar residues" evidence="1">
    <location>
        <begin position="65"/>
        <end position="80"/>
    </location>
</feature>
<name>A0ABS4S906_9BACI</name>
<evidence type="ECO:0000313" key="3">
    <source>
        <dbReference type="Proteomes" id="UP001519294"/>
    </source>
</evidence>
<feature type="region of interest" description="Disordered" evidence="1">
    <location>
        <begin position="63"/>
        <end position="95"/>
    </location>
</feature>
<dbReference type="Pfam" id="PF17261">
    <property type="entry name" value="DUF5327"/>
    <property type="match status" value="1"/>
</dbReference>
<gene>
    <name evidence="2" type="ORF">J2Z81_001940</name>
</gene>
<comment type="caution">
    <text evidence="2">The sequence shown here is derived from an EMBL/GenBank/DDBJ whole genome shotgun (WGS) entry which is preliminary data.</text>
</comment>
<dbReference type="InterPro" id="IPR035218">
    <property type="entry name" value="DUF5327"/>
</dbReference>
<evidence type="ECO:0000313" key="2">
    <source>
        <dbReference type="EMBL" id="MBP2257970.1"/>
    </source>
</evidence>